<name>A0A0A9EC28_ARUDO</name>
<proteinExistence type="predicted"/>
<reference evidence="1" key="2">
    <citation type="journal article" date="2015" name="Data Brief">
        <title>Shoot transcriptome of the giant reed, Arundo donax.</title>
        <authorList>
            <person name="Barrero R.A."/>
            <person name="Guerrero F.D."/>
            <person name="Moolhuijzen P."/>
            <person name="Goolsby J.A."/>
            <person name="Tidwell J."/>
            <person name="Bellgard S.E."/>
            <person name="Bellgard M.I."/>
        </authorList>
    </citation>
    <scope>NUCLEOTIDE SEQUENCE</scope>
    <source>
        <tissue evidence="1">Shoot tissue taken approximately 20 cm above the soil surface</tissue>
    </source>
</reference>
<accession>A0A0A9EC28</accession>
<organism evidence="1">
    <name type="scientific">Arundo donax</name>
    <name type="common">Giant reed</name>
    <name type="synonym">Donax arundinaceus</name>
    <dbReference type="NCBI Taxonomy" id="35708"/>
    <lineage>
        <taxon>Eukaryota</taxon>
        <taxon>Viridiplantae</taxon>
        <taxon>Streptophyta</taxon>
        <taxon>Embryophyta</taxon>
        <taxon>Tracheophyta</taxon>
        <taxon>Spermatophyta</taxon>
        <taxon>Magnoliopsida</taxon>
        <taxon>Liliopsida</taxon>
        <taxon>Poales</taxon>
        <taxon>Poaceae</taxon>
        <taxon>PACMAD clade</taxon>
        <taxon>Arundinoideae</taxon>
        <taxon>Arundineae</taxon>
        <taxon>Arundo</taxon>
    </lineage>
</organism>
<evidence type="ECO:0000313" key="1">
    <source>
        <dbReference type="EMBL" id="JAD95465.1"/>
    </source>
</evidence>
<dbReference type="AlphaFoldDB" id="A0A0A9EC28"/>
<protein>
    <submittedName>
        <fullName evidence="1">Uncharacterized protein</fullName>
    </submittedName>
</protein>
<sequence length="66" mass="7227">MSTVGFDVLAILKGIITKLDGTVWMRKGTVVPLLLQRQTIFIPVVDATHGRRRPASPLVTSTRPSL</sequence>
<reference evidence="1" key="1">
    <citation type="submission" date="2014-09" db="EMBL/GenBank/DDBJ databases">
        <authorList>
            <person name="Magalhaes I.L.F."/>
            <person name="Oliveira U."/>
            <person name="Santos F.R."/>
            <person name="Vidigal T.H.D.A."/>
            <person name="Brescovit A.D."/>
            <person name="Santos A.J."/>
        </authorList>
    </citation>
    <scope>NUCLEOTIDE SEQUENCE</scope>
    <source>
        <tissue evidence="1">Shoot tissue taken approximately 20 cm above the soil surface</tissue>
    </source>
</reference>
<dbReference type="EMBL" id="GBRH01202430">
    <property type="protein sequence ID" value="JAD95465.1"/>
    <property type="molecule type" value="Transcribed_RNA"/>
</dbReference>